<feature type="domain" description="Orotate phosphoribosyltransferase-like" evidence="2">
    <location>
        <begin position="29"/>
        <end position="218"/>
    </location>
</feature>
<dbReference type="SUPFAM" id="SSF53271">
    <property type="entry name" value="PRTase-like"/>
    <property type="match status" value="1"/>
</dbReference>
<accession>A0A1M7F6T9</accession>
<dbReference type="InterPro" id="IPR011214">
    <property type="entry name" value="UCP020967"/>
</dbReference>
<sequence>MDTSTTHVPLQAGDLALRLSQNGHRLDELLAFASRQNPRRGYLFVSKVLGKHVPVRPTKMDAIHAELASKVDLLGRQPYVVGMAETAVGLGAGVARHLGDLHEGAVFHHTTRFLVETPWIRIKEAHSHADTMHMAQLSTKAARVVGDAQDLVLVDDEISTGKTLAQLAQALTAQPTLARIKCLHIVSLVSWLTDAAREALLALLPEGVEVRFVQLMAGTFTFTPCPDYQVVLPDNVDTAFCDALKTADTSAPIEAEGLYGRLTGNHPTPEQPLPRVPGASRDADLVVFGMGEYLDAPLRMALQWERDGMDVLFQSSTRSPIMLGDAIQSCLEHPAPGQPDKRHFLYNAPAGRVPLAFDGLDSPALSKALEDSYRALHPHGTAEVPA</sequence>
<proteinExistence type="predicted"/>
<evidence type="ECO:0000313" key="4">
    <source>
        <dbReference type="Proteomes" id="UP000190911"/>
    </source>
</evidence>
<dbReference type="STRING" id="29571.SAMN05878437_0693"/>
<dbReference type="OrthoDB" id="56827at2"/>
<feature type="domain" description="TRSP" evidence="1">
    <location>
        <begin position="279"/>
        <end position="368"/>
    </location>
</feature>
<evidence type="ECO:0000313" key="3">
    <source>
        <dbReference type="EMBL" id="SHL99715.1"/>
    </source>
</evidence>
<keyword evidence="4" id="KW-1185">Reference proteome</keyword>
<dbReference type="Proteomes" id="UP000190911">
    <property type="component" value="Chromosome I"/>
</dbReference>
<dbReference type="PIRSF" id="PIRSF020967">
    <property type="entry name" value="UCP020967"/>
    <property type="match status" value="1"/>
</dbReference>
<protein>
    <submittedName>
        <fullName evidence="3">TRSP domain C terminus to PRTase_2</fullName>
    </submittedName>
</protein>
<dbReference type="RefSeq" id="WP_079551346.1">
    <property type="nucleotide sequence ID" value="NZ_LT670847.1"/>
</dbReference>
<dbReference type="CDD" id="cd06223">
    <property type="entry name" value="PRTases_typeI"/>
    <property type="match status" value="1"/>
</dbReference>
<dbReference type="InterPro" id="IPR029057">
    <property type="entry name" value="PRTase-like"/>
</dbReference>
<evidence type="ECO:0000259" key="1">
    <source>
        <dbReference type="Pfam" id="PF12500"/>
    </source>
</evidence>
<dbReference type="InterPro" id="IPR022537">
    <property type="entry name" value="TRSP_dom"/>
</dbReference>
<dbReference type="InterPro" id="IPR000836">
    <property type="entry name" value="PRTase_dom"/>
</dbReference>
<gene>
    <name evidence="3" type="ORF">SAMN05878437_0693</name>
</gene>
<name>A0A1M7F6T9_9GAMM</name>
<dbReference type="EMBL" id="LT670847">
    <property type="protein sequence ID" value="SHL99715.1"/>
    <property type="molecule type" value="Genomic_DNA"/>
</dbReference>
<dbReference type="InParanoid" id="A0A1M7F6T9"/>
<dbReference type="Pfam" id="PF15609">
    <property type="entry name" value="PRTase_2"/>
    <property type="match status" value="1"/>
</dbReference>
<dbReference type="AlphaFoldDB" id="A0A1M7F6T9"/>
<evidence type="ECO:0000259" key="2">
    <source>
        <dbReference type="Pfam" id="PF15609"/>
    </source>
</evidence>
<reference evidence="3 4" key="1">
    <citation type="submission" date="2016-11" db="EMBL/GenBank/DDBJ databases">
        <authorList>
            <person name="Jaros S."/>
            <person name="Januszkiewicz K."/>
            <person name="Wedrychowicz H."/>
        </authorList>
    </citation>
    <scope>NUCLEOTIDE SEQUENCE [LARGE SCALE GENOMIC DNA]</scope>
    <source>
        <strain evidence="3 4">ACAM 12</strain>
    </source>
</reference>
<dbReference type="InterPro" id="IPR041688">
    <property type="entry name" value="PRTase_2"/>
</dbReference>
<dbReference type="Gene3D" id="3.40.50.2020">
    <property type="match status" value="1"/>
</dbReference>
<dbReference type="Pfam" id="PF12500">
    <property type="entry name" value="TRSP"/>
    <property type="match status" value="1"/>
</dbReference>
<organism evidence="3 4">
    <name type="scientific">Vreelandella subglaciescola</name>
    <dbReference type="NCBI Taxonomy" id="29571"/>
    <lineage>
        <taxon>Bacteria</taxon>
        <taxon>Pseudomonadati</taxon>
        <taxon>Pseudomonadota</taxon>
        <taxon>Gammaproteobacteria</taxon>
        <taxon>Oceanospirillales</taxon>
        <taxon>Halomonadaceae</taxon>
        <taxon>Vreelandella</taxon>
    </lineage>
</organism>